<gene>
    <name evidence="3" type="ORF">POL58_42365</name>
</gene>
<sequence length="394" mass="42277">MAAAANVARRGRAGRAPRVSLARELGGCLRGRLLVGAAVFVRLPAMDVRLDAIRPRSLLRELESPARTRPDVIRLDLSALHDIDSTGVAALRAASRRLSRSGIVVELHGASPEVARVLADTPEPNRPELPREPGVLERVGRFTIAAWHGLVTLADMTIEAMQGAVGAVVGRRTFSWRDVAAQVELMGADALPIAAAMSFLLGLVLDFQTWVQMHYYGTESVVLEFVGIGMARGFAPFIVAILLASRTAPAIAAELSTMEMRQENDVLRVMGISPVRHLVVPRLFAITLVTPALSLIATTSGILGGLLVTVWRDPHWMAALETMLREMTLADLWLGTVKSVLFGWVIGLASAFTGLHSGYGALSIGIAATRAAVASIFFVMIVDSIVTTLWTLAQ</sequence>
<evidence type="ECO:0000256" key="1">
    <source>
        <dbReference type="SAM" id="Phobius"/>
    </source>
</evidence>
<feature type="transmembrane region" description="Helical" evidence="1">
    <location>
        <begin position="372"/>
        <end position="393"/>
    </location>
</feature>
<dbReference type="Pfam" id="PF02405">
    <property type="entry name" value="MlaE"/>
    <property type="match status" value="1"/>
</dbReference>
<dbReference type="PANTHER" id="PTHR30188">
    <property type="entry name" value="ABC TRANSPORTER PERMEASE PROTEIN-RELATED"/>
    <property type="match status" value="1"/>
</dbReference>
<dbReference type="Proteomes" id="UP001217838">
    <property type="component" value="Unassembled WGS sequence"/>
</dbReference>
<accession>A0ABT5BLL8</accession>
<reference evidence="3 4" key="1">
    <citation type="submission" date="2022-11" db="EMBL/GenBank/DDBJ databases">
        <title>Minimal conservation of predation-associated metabolite biosynthetic gene clusters underscores biosynthetic potential of Myxococcota including descriptions for ten novel species: Archangium lansinium sp. nov., Myxococcus landrumus sp. nov., Nannocystis bai.</title>
        <authorList>
            <person name="Ahearne A."/>
            <person name="Stevens C."/>
            <person name="Dowd S."/>
        </authorList>
    </citation>
    <scope>NUCLEOTIDE SEQUENCE [LARGE SCALE GENOMIC DNA]</scope>
    <source>
        <strain evidence="3 4">NCELM</strain>
    </source>
</reference>
<dbReference type="RefSeq" id="WP_272008738.1">
    <property type="nucleotide sequence ID" value="NZ_JAQNDN010000024.1"/>
</dbReference>
<name>A0ABT5BLL8_9BACT</name>
<feature type="transmembrane region" description="Helical" evidence="1">
    <location>
        <begin position="332"/>
        <end position="352"/>
    </location>
</feature>
<feature type="transmembrane region" description="Helical" evidence="1">
    <location>
        <begin position="185"/>
        <end position="205"/>
    </location>
</feature>
<protein>
    <submittedName>
        <fullName evidence="3">ABC transporter permease</fullName>
    </submittedName>
</protein>
<dbReference type="CDD" id="cd07042">
    <property type="entry name" value="STAS_SulP_like_sulfate_transporter"/>
    <property type="match status" value="1"/>
</dbReference>
<feature type="transmembrane region" description="Helical" evidence="1">
    <location>
        <begin position="292"/>
        <end position="311"/>
    </location>
</feature>
<keyword evidence="1" id="KW-0812">Transmembrane</keyword>
<dbReference type="PANTHER" id="PTHR30188:SF3">
    <property type="entry name" value="ABC TRANSPORTER PERMEASE"/>
    <property type="match status" value="1"/>
</dbReference>
<proteinExistence type="predicted"/>
<keyword evidence="1" id="KW-0472">Membrane</keyword>
<comment type="caution">
    <text evidence="3">The sequence shown here is derived from an EMBL/GenBank/DDBJ whole genome shotgun (WGS) entry which is preliminary data.</text>
</comment>
<dbReference type="InterPro" id="IPR002645">
    <property type="entry name" value="STAS_dom"/>
</dbReference>
<feature type="transmembrane region" description="Helical" evidence="1">
    <location>
        <begin position="225"/>
        <end position="245"/>
    </location>
</feature>
<evidence type="ECO:0000313" key="4">
    <source>
        <dbReference type="Proteomes" id="UP001217838"/>
    </source>
</evidence>
<dbReference type="PROSITE" id="PS50801">
    <property type="entry name" value="STAS"/>
    <property type="match status" value="1"/>
</dbReference>
<dbReference type="InterPro" id="IPR030802">
    <property type="entry name" value="Permease_MalE"/>
</dbReference>
<keyword evidence="1" id="KW-1133">Transmembrane helix</keyword>
<dbReference type="Pfam" id="PF01740">
    <property type="entry name" value="STAS"/>
    <property type="match status" value="1"/>
</dbReference>
<evidence type="ECO:0000313" key="3">
    <source>
        <dbReference type="EMBL" id="MDC0674470.1"/>
    </source>
</evidence>
<keyword evidence="4" id="KW-1185">Reference proteome</keyword>
<organism evidence="3 4">
    <name type="scientific">Nannocystis radixulma</name>
    <dbReference type="NCBI Taxonomy" id="2995305"/>
    <lineage>
        <taxon>Bacteria</taxon>
        <taxon>Pseudomonadati</taxon>
        <taxon>Myxococcota</taxon>
        <taxon>Polyangia</taxon>
        <taxon>Nannocystales</taxon>
        <taxon>Nannocystaceae</taxon>
        <taxon>Nannocystis</taxon>
    </lineage>
</organism>
<dbReference type="InterPro" id="IPR036513">
    <property type="entry name" value="STAS_dom_sf"/>
</dbReference>
<evidence type="ECO:0000259" key="2">
    <source>
        <dbReference type="PROSITE" id="PS50801"/>
    </source>
</evidence>
<feature type="domain" description="STAS" evidence="2">
    <location>
        <begin position="56"/>
        <end position="118"/>
    </location>
</feature>
<dbReference type="EMBL" id="JAQNDN010000024">
    <property type="protein sequence ID" value="MDC0674470.1"/>
    <property type="molecule type" value="Genomic_DNA"/>
</dbReference>
<dbReference type="Gene3D" id="3.30.750.24">
    <property type="entry name" value="STAS domain"/>
    <property type="match status" value="1"/>
</dbReference>
<dbReference type="SUPFAM" id="SSF52091">
    <property type="entry name" value="SpoIIaa-like"/>
    <property type="match status" value="1"/>
</dbReference>